<keyword evidence="1" id="KW-1133">Transmembrane helix</keyword>
<keyword evidence="3" id="KW-1185">Reference proteome</keyword>
<keyword evidence="1" id="KW-0812">Transmembrane</keyword>
<sequence>MFIKNKQKKRLSFVDKMVLAGTGVSALFFYSQHPIVRLRIIVIIIMATLSLKFKKLAILLPYLAYKHFISLRR</sequence>
<reference evidence="2 3" key="1">
    <citation type="submission" date="2020-11" db="EMBL/GenBank/DDBJ databases">
        <authorList>
            <person name="Peeters C."/>
        </authorList>
    </citation>
    <scope>NUCLEOTIDE SEQUENCE [LARGE SCALE GENOMIC DNA]</scope>
    <source>
        <strain evidence="2 3">LMG 7974</strain>
    </source>
</reference>
<organism evidence="2 3">
    <name type="scientific">Campylobacter majalis</name>
    <dbReference type="NCBI Taxonomy" id="2790656"/>
    <lineage>
        <taxon>Bacteria</taxon>
        <taxon>Pseudomonadati</taxon>
        <taxon>Campylobacterota</taxon>
        <taxon>Epsilonproteobacteria</taxon>
        <taxon>Campylobacterales</taxon>
        <taxon>Campylobacteraceae</taxon>
        <taxon>Campylobacter</taxon>
    </lineage>
</organism>
<name>A0ABM8Q7H5_9BACT</name>
<feature type="transmembrane region" description="Helical" evidence="1">
    <location>
        <begin position="36"/>
        <end position="53"/>
    </location>
</feature>
<comment type="caution">
    <text evidence="2">The sequence shown here is derived from an EMBL/GenBank/DDBJ whole genome shotgun (WGS) entry which is preliminary data.</text>
</comment>
<evidence type="ECO:0000313" key="3">
    <source>
        <dbReference type="Proteomes" id="UP000789803"/>
    </source>
</evidence>
<keyword evidence="1" id="KW-0472">Membrane</keyword>
<evidence type="ECO:0000313" key="2">
    <source>
        <dbReference type="EMBL" id="CAD7288896.1"/>
    </source>
</evidence>
<evidence type="ECO:0000256" key="1">
    <source>
        <dbReference type="SAM" id="Phobius"/>
    </source>
</evidence>
<dbReference type="RefSeq" id="WP_229933002.1">
    <property type="nucleotide sequence ID" value="NZ_CAJHOF010000010.1"/>
</dbReference>
<dbReference type="Proteomes" id="UP000789803">
    <property type="component" value="Unassembled WGS sequence"/>
</dbReference>
<proteinExistence type="predicted"/>
<feature type="transmembrane region" description="Helical" evidence="1">
    <location>
        <begin position="12"/>
        <end position="30"/>
    </location>
</feature>
<protein>
    <submittedName>
        <fullName evidence="2">Uncharacterized protein</fullName>
    </submittedName>
</protein>
<dbReference type="EMBL" id="CAJHOF010000010">
    <property type="protein sequence ID" value="CAD7288896.1"/>
    <property type="molecule type" value="Genomic_DNA"/>
</dbReference>
<accession>A0ABM8Q7H5</accession>
<gene>
    <name evidence="2" type="ORF">LMG7974_01206</name>
</gene>